<organism evidence="2 3">
    <name type="scientific">Penicillium cataractarum</name>
    <dbReference type="NCBI Taxonomy" id="2100454"/>
    <lineage>
        <taxon>Eukaryota</taxon>
        <taxon>Fungi</taxon>
        <taxon>Dikarya</taxon>
        <taxon>Ascomycota</taxon>
        <taxon>Pezizomycotina</taxon>
        <taxon>Eurotiomycetes</taxon>
        <taxon>Eurotiomycetidae</taxon>
        <taxon>Eurotiales</taxon>
        <taxon>Aspergillaceae</taxon>
        <taxon>Penicillium</taxon>
    </lineage>
</organism>
<reference evidence="2" key="1">
    <citation type="submission" date="2022-11" db="EMBL/GenBank/DDBJ databases">
        <authorList>
            <person name="Petersen C."/>
        </authorList>
    </citation>
    <scope>NUCLEOTIDE SEQUENCE</scope>
    <source>
        <strain evidence="2">IBT 29864</strain>
    </source>
</reference>
<dbReference type="Proteomes" id="UP001147782">
    <property type="component" value="Unassembled WGS sequence"/>
</dbReference>
<protein>
    <submittedName>
        <fullName evidence="2">Uncharacterized protein</fullName>
    </submittedName>
</protein>
<dbReference type="AlphaFoldDB" id="A0A9W9SF68"/>
<dbReference type="GeneID" id="81437010"/>
<evidence type="ECO:0000313" key="3">
    <source>
        <dbReference type="Proteomes" id="UP001147782"/>
    </source>
</evidence>
<sequence length="60" mass="6686">MQDLNTNMQRKTIDTAQQLYGWVSARAVRKSQAYSTKTKRVDDDQGVIIRPPSSQGSSTA</sequence>
<evidence type="ECO:0000256" key="1">
    <source>
        <dbReference type="SAM" id="MobiDB-lite"/>
    </source>
</evidence>
<reference evidence="2" key="2">
    <citation type="journal article" date="2023" name="IMA Fungus">
        <title>Comparative genomic study of the Penicillium genus elucidates a diverse pangenome and 15 lateral gene transfer events.</title>
        <authorList>
            <person name="Petersen C."/>
            <person name="Sorensen T."/>
            <person name="Nielsen M.R."/>
            <person name="Sondergaard T.E."/>
            <person name="Sorensen J.L."/>
            <person name="Fitzpatrick D.A."/>
            <person name="Frisvad J.C."/>
            <person name="Nielsen K.L."/>
        </authorList>
    </citation>
    <scope>NUCLEOTIDE SEQUENCE</scope>
    <source>
        <strain evidence="2">IBT 29864</strain>
    </source>
</reference>
<evidence type="ECO:0000313" key="2">
    <source>
        <dbReference type="EMBL" id="KAJ5377493.1"/>
    </source>
</evidence>
<keyword evidence="3" id="KW-1185">Reference proteome</keyword>
<gene>
    <name evidence="2" type="ORF">N7496_004902</name>
</gene>
<proteinExistence type="predicted"/>
<dbReference type="EMBL" id="JAPZBS010000004">
    <property type="protein sequence ID" value="KAJ5377493.1"/>
    <property type="molecule type" value="Genomic_DNA"/>
</dbReference>
<comment type="caution">
    <text evidence="2">The sequence shown here is derived from an EMBL/GenBank/DDBJ whole genome shotgun (WGS) entry which is preliminary data.</text>
</comment>
<dbReference type="RefSeq" id="XP_056556356.1">
    <property type="nucleotide sequence ID" value="XM_056697831.1"/>
</dbReference>
<name>A0A9W9SF68_9EURO</name>
<accession>A0A9W9SF68</accession>
<feature type="region of interest" description="Disordered" evidence="1">
    <location>
        <begin position="31"/>
        <end position="60"/>
    </location>
</feature>